<keyword evidence="1" id="KW-0472">Membrane</keyword>
<evidence type="ECO:0000256" key="1">
    <source>
        <dbReference type="SAM" id="Phobius"/>
    </source>
</evidence>
<dbReference type="RefSeq" id="WP_086034835.1">
    <property type="nucleotide sequence ID" value="NZ_CP046051.1"/>
</dbReference>
<proteinExistence type="predicted"/>
<protein>
    <recommendedName>
        <fullName evidence="6">DUF2569 family protein</fullName>
    </recommendedName>
</protein>
<dbReference type="Proteomes" id="UP000501316">
    <property type="component" value="Chromosome"/>
</dbReference>
<evidence type="ECO:0008006" key="6">
    <source>
        <dbReference type="Google" id="ProtNLM"/>
    </source>
</evidence>
<reference evidence="3" key="2">
    <citation type="journal article" date="2021" name="Appl. Environ. Microbiol.">
        <title>Adaptability of a Caproate-Producing Bacterium Contributes to Its Dominance in an Anaerobic Fermentation System.</title>
        <authorList>
            <person name="Wang H."/>
            <person name="Gu Y."/>
            <person name="Zhou W."/>
            <person name="Zhao D."/>
            <person name="Qiao Z."/>
            <person name="Zheng J."/>
            <person name="Gao J."/>
            <person name="Chen X."/>
            <person name="Ren C."/>
            <person name="Xu Y."/>
        </authorList>
    </citation>
    <scope>NUCLEOTIDE SEQUENCE</scope>
    <source>
        <strain evidence="3">JNU-WLY1368</strain>
    </source>
</reference>
<name>A0A859DSD5_9FIRM</name>
<evidence type="ECO:0000313" key="3">
    <source>
        <dbReference type="EMBL" id="QKO30371.1"/>
    </source>
</evidence>
<evidence type="ECO:0000313" key="5">
    <source>
        <dbReference type="Proteomes" id="UP000509623"/>
    </source>
</evidence>
<keyword evidence="5" id="KW-1185">Reference proteome</keyword>
<evidence type="ECO:0000313" key="4">
    <source>
        <dbReference type="Proteomes" id="UP000501316"/>
    </source>
</evidence>
<keyword evidence="1" id="KW-1133">Transmembrane helix</keyword>
<keyword evidence="1" id="KW-0812">Transmembrane</keyword>
<feature type="transmembrane region" description="Helical" evidence="1">
    <location>
        <begin position="128"/>
        <end position="149"/>
    </location>
</feature>
<organism evidence="2 4">
    <name type="scientific">Caproicibacterium lactatifermentans</name>
    <dbReference type="NCBI Taxonomy" id="2666138"/>
    <lineage>
        <taxon>Bacteria</taxon>
        <taxon>Bacillati</taxon>
        <taxon>Bacillota</taxon>
        <taxon>Clostridia</taxon>
        <taxon>Eubacteriales</taxon>
        <taxon>Oscillospiraceae</taxon>
        <taxon>Caproicibacterium</taxon>
    </lineage>
</organism>
<reference evidence="4 5" key="1">
    <citation type="submission" date="2019-11" db="EMBL/GenBank/DDBJ databases">
        <authorList>
            <person name="Ren C."/>
            <person name="Wang H."/>
            <person name="Xu Y."/>
        </authorList>
    </citation>
    <scope>NUCLEOTIDE SEQUENCE [LARGE SCALE GENOMIC DNA]</scope>
    <source>
        <strain evidence="5">JNU-WLY1368</strain>
        <strain evidence="2 4">LBM 19010</strain>
    </source>
</reference>
<dbReference type="AlphaFoldDB" id="A0A859DSD5"/>
<evidence type="ECO:0000313" key="2">
    <source>
        <dbReference type="EMBL" id="QKN23023.1"/>
    </source>
</evidence>
<accession>A0A859DSD5</accession>
<gene>
    <name evidence="2" type="ORF">GJQ69_00115</name>
    <name evidence="3" type="ORF">GKP14_04665</name>
</gene>
<sequence>MSRDRYDKKNLKITQWAALILQVLFVVLIFLPAGNLTDSRLPVNSLQMGLLYLKYGDWIHFIGGLLYCVPLLVLPVAIWLITFLRKTRSRYGVCIGMCSWEFISSSIFYTVVAHRMSGILTLKSCVCYAVVLLEILNAALFLHAFMLAWKKPN</sequence>
<reference evidence="3" key="3">
    <citation type="journal article" date="2022" name="Int. J. Syst. Evol. Microbiol.">
        <title>Caproicibacterium lactatifermentans sp. nov., isolated from pit clay used for the production of Chinese strong aroma-type liquor.</title>
        <authorList>
            <person name="Wang H."/>
            <person name="Gu Y."/>
            <person name="Zhao D."/>
            <person name="Qiao Z."/>
            <person name="Zheng J."/>
            <person name="Gao J."/>
            <person name="Ren C."/>
            <person name="Xu Y."/>
        </authorList>
    </citation>
    <scope>NUCLEOTIDE SEQUENCE</scope>
    <source>
        <strain evidence="3">JNU-WLY1368</strain>
    </source>
</reference>
<dbReference type="EMBL" id="CP046161">
    <property type="protein sequence ID" value="QKO30371.1"/>
    <property type="molecule type" value="Genomic_DNA"/>
</dbReference>
<feature type="transmembrane region" description="Helical" evidence="1">
    <location>
        <begin position="16"/>
        <end position="34"/>
    </location>
</feature>
<dbReference type="KEGG" id="clf:GJQ69_00115"/>
<dbReference type="EMBL" id="CP046051">
    <property type="protein sequence ID" value="QKN23023.1"/>
    <property type="molecule type" value="Genomic_DNA"/>
</dbReference>
<feature type="transmembrane region" description="Helical" evidence="1">
    <location>
        <begin position="58"/>
        <end position="81"/>
    </location>
</feature>
<dbReference type="Proteomes" id="UP000509623">
    <property type="component" value="Chromosome"/>
</dbReference>